<evidence type="ECO:0000256" key="10">
    <source>
        <dbReference type="SAM" id="Phobius"/>
    </source>
</evidence>
<dbReference type="InterPro" id="IPR038354">
    <property type="entry name" value="VKOR_sf"/>
</dbReference>
<evidence type="ECO:0000313" key="13">
    <source>
        <dbReference type="Proteomes" id="UP000228758"/>
    </source>
</evidence>
<comment type="subcellular location">
    <subcellularLocation>
        <location evidence="1">Membrane</location>
        <topology evidence="1">Multi-pass membrane protein</topology>
    </subcellularLocation>
</comment>
<reference evidence="12 13" key="1">
    <citation type="submission" date="2017-11" db="EMBL/GenBank/DDBJ databases">
        <title>Genomic Encyclopedia of Archaeal and Bacterial Type Strains, Phase II (KMG-II): From Individual Species to Whole Genera.</title>
        <authorList>
            <person name="Goeker M."/>
        </authorList>
    </citation>
    <scope>NUCLEOTIDE SEQUENCE [LARGE SCALE GENOMIC DNA]</scope>
    <source>
        <strain evidence="12 13">DSM 27393</strain>
    </source>
</reference>
<organism evidence="12 13">
    <name type="scientific">Diaminobutyricimonas aerilata</name>
    <dbReference type="NCBI Taxonomy" id="1162967"/>
    <lineage>
        <taxon>Bacteria</taxon>
        <taxon>Bacillati</taxon>
        <taxon>Actinomycetota</taxon>
        <taxon>Actinomycetes</taxon>
        <taxon>Micrococcales</taxon>
        <taxon>Microbacteriaceae</taxon>
        <taxon>Diaminobutyricimonas</taxon>
    </lineage>
</organism>
<proteinExistence type="inferred from homology"/>
<dbReference type="OrthoDB" id="9783799at2"/>
<keyword evidence="9" id="KW-0676">Redox-active center</keyword>
<keyword evidence="3 10" id="KW-0812">Transmembrane</keyword>
<evidence type="ECO:0000256" key="2">
    <source>
        <dbReference type="ARBA" id="ARBA00006214"/>
    </source>
</evidence>
<gene>
    <name evidence="12" type="ORF">CLV46_1525</name>
</gene>
<evidence type="ECO:0000256" key="5">
    <source>
        <dbReference type="ARBA" id="ARBA00022989"/>
    </source>
</evidence>
<evidence type="ECO:0000256" key="9">
    <source>
        <dbReference type="ARBA" id="ARBA00023284"/>
    </source>
</evidence>
<evidence type="ECO:0000256" key="6">
    <source>
        <dbReference type="ARBA" id="ARBA00023002"/>
    </source>
</evidence>
<feature type="transmembrane region" description="Helical" evidence="10">
    <location>
        <begin position="12"/>
        <end position="33"/>
    </location>
</feature>
<keyword evidence="6" id="KW-0560">Oxidoreductase</keyword>
<dbReference type="Gene3D" id="1.20.1440.130">
    <property type="entry name" value="VKOR domain"/>
    <property type="match status" value="1"/>
</dbReference>
<dbReference type="Proteomes" id="UP000228758">
    <property type="component" value="Unassembled WGS sequence"/>
</dbReference>
<dbReference type="AlphaFoldDB" id="A0A2M9CJ98"/>
<keyword evidence="4" id="KW-0874">Quinone</keyword>
<dbReference type="GO" id="GO:0016020">
    <property type="term" value="C:membrane"/>
    <property type="evidence" value="ECO:0007669"/>
    <property type="project" value="UniProtKB-SubCell"/>
</dbReference>
<evidence type="ECO:0000256" key="3">
    <source>
        <dbReference type="ARBA" id="ARBA00022692"/>
    </source>
</evidence>
<keyword evidence="13" id="KW-1185">Reference proteome</keyword>
<sequence length="199" mass="21745">MTRVDPPAPPYAFAVFLILAGIIGWTAAAVLMVERSVLLEDPDATLACDFSLLVQCGKNITSWQGSLFGFPNPVIGLVGFVAPVVMGTALLLRRRPARWVWSGFNLGVLGALVFVIWLIYQSIFELATLCPWCMVVWSVTIPLFWSVTLYNLKEGHLGGGPALRRFAEAAYSWVPAITVGSYLVVAIVAQVRLDVLSYL</sequence>
<dbReference type="EMBL" id="PGFF01000001">
    <property type="protein sequence ID" value="PJJ71966.1"/>
    <property type="molecule type" value="Genomic_DNA"/>
</dbReference>
<dbReference type="GO" id="GO:0048038">
    <property type="term" value="F:quinone binding"/>
    <property type="evidence" value="ECO:0007669"/>
    <property type="project" value="UniProtKB-KW"/>
</dbReference>
<dbReference type="CDD" id="cd12922">
    <property type="entry name" value="VKOR_5"/>
    <property type="match status" value="1"/>
</dbReference>
<evidence type="ECO:0000256" key="7">
    <source>
        <dbReference type="ARBA" id="ARBA00023136"/>
    </source>
</evidence>
<dbReference type="InterPro" id="IPR041714">
    <property type="entry name" value="VKOR_Actinobacteria"/>
</dbReference>
<evidence type="ECO:0000313" key="12">
    <source>
        <dbReference type="EMBL" id="PJJ71966.1"/>
    </source>
</evidence>
<evidence type="ECO:0000256" key="8">
    <source>
        <dbReference type="ARBA" id="ARBA00023157"/>
    </source>
</evidence>
<feature type="transmembrane region" description="Helical" evidence="10">
    <location>
        <begin position="74"/>
        <end position="92"/>
    </location>
</feature>
<accession>A0A2M9CJ98</accession>
<evidence type="ECO:0000256" key="1">
    <source>
        <dbReference type="ARBA" id="ARBA00004141"/>
    </source>
</evidence>
<feature type="transmembrane region" description="Helical" evidence="10">
    <location>
        <begin position="126"/>
        <end position="152"/>
    </location>
</feature>
<evidence type="ECO:0000259" key="11">
    <source>
        <dbReference type="SMART" id="SM00756"/>
    </source>
</evidence>
<feature type="domain" description="Vitamin K epoxide reductase" evidence="11">
    <location>
        <begin position="10"/>
        <end position="151"/>
    </location>
</feature>
<protein>
    <submittedName>
        <fullName evidence="12">Putative membrane protein</fullName>
    </submittedName>
</protein>
<feature type="transmembrane region" description="Helical" evidence="10">
    <location>
        <begin position="99"/>
        <end position="120"/>
    </location>
</feature>
<dbReference type="Pfam" id="PF07884">
    <property type="entry name" value="VKOR"/>
    <property type="match status" value="1"/>
</dbReference>
<dbReference type="SMART" id="SM00756">
    <property type="entry name" value="VKc"/>
    <property type="match status" value="1"/>
</dbReference>
<keyword evidence="7 10" id="KW-0472">Membrane</keyword>
<dbReference type="InterPro" id="IPR012932">
    <property type="entry name" value="VKOR"/>
</dbReference>
<dbReference type="RefSeq" id="WP_100364210.1">
    <property type="nucleotide sequence ID" value="NZ_PGFF01000001.1"/>
</dbReference>
<comment type="similarity">
    <text evidence="2">Belongs to the VKOR family.</text>
</comment>
<keyword evidence="8" id="KW-1015">Disulfide bond</keyword>
<feature type="transmembrane region" description="Helical" evidence="10">
    <location>
        <begin position="173"/>
        <end position="193"/>
    </location>
</feature>
<keyword evidence="5 10" id="KW-1133">Transmembrane helix</keyword>
<dbReference type="GO" id="GO:0016491">
    <property type="term" value="F:oxidoreductase activity"/>
    <property type="evidence" value="ECO:0007669"/>
    <property type="project" value="UniProtKB-KW"/>
</dbReference>
<name>A0A2M9CJ98_9MICO</name>
<evidence type="ECO:0000256" key="4">
    <source>
        <dbReference type="ARBA" id="ARBA00022719"/>
    </source>
</evidence>
<comment type="caution">
    <text evidence="12">The sequence shown here is derived from an EMBL/GenBank/DDBJ whole genome shotgun (WGS) entry which is preliminary data.</text>
</comment>